<keyword evidence="18 25" id="KW-0472">Membrane</keyword>
<keyword evidence="15" id="KW-0007">Acetylation</keyword>
<evidence type="ECO:0000256" key="11">
    <source>
        <dbReference type="ARBA" id="ARBA00022857"/>
    </source>
</evidence>
<comment type="subcellular location">
    <subcellularLocation>
        <location evidence="2">Cell inner membrane</location>
        <topology evidence="2">Multi-pass membrane protein</topology>
    </subcellularLocation>
    <subcellularLocation>
        <location evidence="1">Mitochondrion inner membrane</location>
        <topology evidence="1">Multi-pass membrane protein</topology>
        <orientation evidence="1">Matrix side</orientation>
    </subcellularLocation>
</comment>
<dbReference type="InterPro" id="IPR034300">
    <property type="entry name" value="PNTB-like"/>
</dbReference>
<keyword evidence="12" id="KW-0809">Transit peptide</keyword>
<keyword evidence="16" id="KW-0520">NAD</keyword>
<dbReference type="GO" id="GO:0006740">
    <property type="term" value="P:NADPH regeneration"/>
    <property type="evidence" value="ECO:0007669"/>
    <property type="project" value="TreeGrafter"/>
</dbReference>
<dbReference type="NCBIfam" id="TIGR00561">
    <property type="entry name" value="pntA"/>
    <property type="match status" value="1"/>
</dbReference>
<dbReference type="InterPro" id="IPR024605">
    <property type="entry name" value="NADP_transhyd_a_C"/>
</dbReference>
<feature type="transmembrane region" description="Helical" evidence="25">
    <location>
        <begin position="742"/>
        <end position="763"/>
    </location>
</feature>
<gene>
    <name evidence="28" type="ORF">GRF29_28g967033</name>
</gene>
<evidence type="ECO:0000256" key="8">
    <source>
        <dbReference type="ARBA" id="ARBA00022692"/>
    </source>
</evidence>
<evidence type="ECO:0000256" key="4">
    <source>
        <dbReference type="ARBA" id="ARBA00011738"/>
    </source>
</evidence>
<keyword evidence="8 25" id="KW-0812">Transmembrane</keyword>
<evidence type="ECO:0000256" key="9">
    <source>
        <dbReference type="ARBA" id="ARBA00022741"/>
    </source>
</evidence>
<organism evidence="28 29">
    <name type="scientific">Pseudopithomyces chartarum</name>
    <dbReference type="NCBI Taxonomy" id="1892770"/>
    <lineage>
        <taxon>Eukaryota</taxon>
        <taxon>Fungi</taxon>
        <taxon>Dikarya</taxon>
        <taxon>Ascomycota</taxon>
        <taxon>Pezizomycotina</taxon>
        <taxon>Dothideomycetes</taxon>
        <taxon>Pleosporomycetidae</taxon>
        <taxon>Pleosporales</taxon>
        <taxon>Massarineae</taxon>
        <taxon>Didymosphaeriaceae</taxon>
        <taxon>Pseudopithomyces</taxon>
    </lineage>
</organism>
<evidence type="ECO:0000256" key="7">
    <source>
        <dbReference type="ARBA" id="ARBA00022519"/>
    </source>
</evidence>
<evidence type="ECO:0000256" key="5">
    <source>
        <dbReference type="ARBA" id="ARBA00012943"/>
    </source>
</evidence>
<evidence type="ECO:0000313" key="29">
    <source>
        <dbReference type="Proteomes" id="UP001280581"/>
    </source>
</evidence>
<evidence type="ECO:0000256" key="17">
    <source>
        <dbReference type="ARBA" id="ARBA00023128"/>
    </source>
</evidence>
<evidence type="ECO:0000259" key="27">
    <source>
        <dbReference type="SMART" id="SM01003"/>
    </source>
</evidence>
<dbReference type="InterPro" id="IPR008143">
    <property type="entry name" value="Ala_DH/PNT_CS2"/>
</dbReference>
<dbReference type="NCBIfam" id="NF006942">
    <property type="entry name" value="PRK09424.1"/>
    <property type="match status" value="1"/>
</dbReference>
<evidence type="ECO:0000256" key="3">
    <source>
        <dbReference type="ARBA" id="ARBA00005624"/>
    </source>
</evidence>
<reference evidence="28 29" key="1">
    <citation type="submission" date="2021-02" db="EMBL/GenBank/DDBJ databases">
        <title>Genome assembly of Pseudopithomyces chartarum.</title>
        <authorList>
            <person name="Jauregui R."/>
            <person name="Singh J."/>
            <person name="Voisey C."/>
        </authorList>
    </citation>
    <scope>NUCLEOTIDE SEQUENCE [LARGE SCALE GENOMIC DNA]</scope>
    <source>
        <strain evidence="28 29">AGR01</strain>
    </source>
</reference>
<comment type="similarity">
    <text evidence="21">In the C-terminal section; belongs to the PNT beta subunit family.</text>
</comment>
<dbReference type="PROSITE" id="PS00837">
    <property type="entry name" value="ALADH_PNT_2"/>
    <property type="match status" value="1"/>
</dbReference>
<evidence type="ECO:0000256" key="22">
    <source>
        <dbReference type="ARBA" id="ARBA00074145"/>
    </source>
</evidence>
<feature type="transmembrane region" description="Helical" evidence="25">
    <location>
        <begin position="861"/>
        <end position="883"/>
    </location>
</feature>
<dbReference type="GO" id="GO:0016491">
    <property type="term" value="F:oxidoreductase activity"/>
    <property type="evidence" value="ECO:0007669"/>
    <property type="project" value="InterPro"/>
</dbReference>
<evidence type="ECO:0000256" key="10">
    <source>
        <dbReference type="ARBA" id="ARBA00022792"/>
    </source>
</evidence>
<feature type="transmembrane region" description="Helical" evidence="25">
    <location>
        <begin position="508"/>
        <end position="529"/>
    </location>
</feature>
<evidence type="ECO:0000256" key="25">
    <source>
        <dbReference type="SAM" id="Phobius"/>
    </source>
</evidence>
<comment type="caution">
    <text evidence="28">The sequence shown here is derived from an EMBL/GenBank/DDBJ whole genome shotgun (WGS) entry which is preliminary data.</text>
</comment>
<evidence type="ECO:0000256" key="2">
    <source>
        <dbReference type="ARBA" id="ARBA00004429"/>
    </source>
</evidence>
<keyword evidence="11" id="KW-0521">NADP</keyword>
<dbReference type="AlphaFoldDB" id="A0AAN6M1Z1"/>
<feature type="domain" description="Alanine dehydrogenase/pyridine nucleotide transhydrogenase N-terminal" evidence="27">
    <location>
        <begin position="89"/>
        <end position="217"/>
    </location>
</feature>
<dbReference type="InterPro" id="IPR029035">
    <property type="entry name" value="DHS-like_NAD/FAD-binding_dom"/>
</dbReference>
<dbReference type="Gene3D" id="3.40.50.720">
    <property type="entry name" value="NAD(P)-binding Rossmann-like Domain"/>
    <property type="match status" value="2"/>
</dbReference>
<evidence type="ECO:0000256" key="18">
    <source>
        <dbReference type="ARBA" id="ARBA00023136"/>
    </source>
</evidence>
<dbReference type="PANTHER" id="PTHR10160:SF19">
    <property type="entry name" value="PROTON-TRANSLOCATING NAD(P)(+) TRANSHYDROGENASE"/>
    <property type="match status" value="1"/>
</dbReference>
<feature type="transmembrane region" description="Helical" evidence="25">
    <location>
        <begin position="654"/>
        <end position="673"/>
    </location>
</feature>
<dbReference type="GO" id="GO:0008750">
    <property type="term" value="F:proton-translocating NAD(P)+ transhydrogenase activity"/>
    <property type="evidence" value="ECO:0007669"/>
    <property type="project" value="UniProtKB-EC"/>
</dbReference>
<dbReference type="InterPro" id="IPR036291">
    <property type="entry name" value="NAD(P)-bd_dom_sf"/>
</dbReference>
<dbReference type="InterPro" id="IPR007886">
    <property type="entry name" value="AlaDH/PNT_N"/>
</dbReference>
<dbReference type="SMART" id="SM01003">
    <property type="entry name" value="AlaDh_PNT_N"/>
    <property type="match status" value="1"/>
</dbReference>
<dbReference type="EMBL" id="WVTA01000004">
    <property type="protein sequence ID" value="KAK3213780.1"/>
    <property type="molecule type" value="Genomic_DNA"/>
</dbReference>
<keyword evidence="13" id="KW-1278">Translocase</keyword>
<dbReference type="Pfam" id="PF02233">
    <property type="entry name" value="PNTB"/>
    <property type="match status" value="1"/>
</dbReference>
<dbReference type="PANTHER" id="PTHR10160">
    <property type="entry name" value="NAD(P) TRANSHYDROGENASE"/>
    <property type="match status" value="1"/>
</dbReference>
<feature type="region of interest" description="Disordered" evidence="24">
    <location>
        <begin position="442"/>
        <end position="466"/>
    </location>
</feature>
<keyword evidence="14 25" id="KW-1133">Transmembrane helix</keyword>
<keyword evidence="10" id="KW-0999">Mitochondrion inner membrane</keyword>
<comment type="similarity">
    <text evidence="3">In the N-terminal section; belongs to the AlaDH/PNT family.</text>
</comment>
<dbReference type="Pfam" id="PF12769">
    <property type="entry name" value="PNTB_4TM"/>
    <property type="match status" value="1"/>
</dbReference>
<feature type="transmembrane region" description="Helical" evidence="25">
    <location>
        <begin position="536"/>
        <end position="557"/>
    </location>
</feature>
<dbReference type="SUPFAM" id="SSF52283">
    <property type="entry name" value="Formate/glycerate dehydrogenase catalytic domain-like"/>
    <property type="match status" value="1"/>
</dbReference>
<dbReference type="SUPFAM" id="SSF52467">
    <property type="entry name" value="DHS-like NAD/FAD-binding domain"/>
    <property type="match status" value="1"/>
</dbReference>
<keyword evidence="9" id="KW-0547">Nucleotide-binding</keyword>
<evidence type="ECO:0000256" key="15">
    <source>
        <dbReference type="ARBA" id="ARBA00022990"/>
    </source>
</evidence>
<comment type="subunit">
    <text evidence="4">Homodimer.</text>
</comment>
<feature type="transmembrane region" description="Helical" evidence="25">
    <location>
        <begin position="679"/>
        <end position="698"/>
    </location>
</feature>
<dbReference type="InterPro" id="IPR007698">
    <property type="entry name" value="AlaDH/PNT_NAD(H)-bd"/>
</dbReference>
<evidence type="ECO:0000256" key="23">
    <source>
        <dbReference type="ARBA" id="ARBA00079255"/>
    </source>
</evidence>
<feature type="transmembrane region" description="Helical" evidence="25">
    <location>
        <begin position="563"/>
        <end position="583"/>
    </location>
</feature>
<accession>A0AAN6M1Z1</accession>
<proteinExistence type="inferred from homology"/>
<keyword evidence="6" id="KW-1003">Cell membrane</keyword>
<dbReference type="Proteomes" id="UP001280581">
    <property type="component" value="Unassembled WGS sequence"/>
</dbReference>
<dbReference type="CDD" id="cd05304">
    <property type="entry name" value="Rubrum_tdh"/>
    <property type="match status" value="1"/>
</dbReference>
<dbReference type="InterPro" id="IPR026255">
    <property type="entry name" value="NADP_transhyd_a"/>
</dbReference>
<evidence type="ECO:0000256" key="19">
    <source>
        <dbReference type="ARBA" id="ARBA00048202"/>
    </source>
</evidence>
<keyword evidence="17" id="KW-0496">Mitochondrion</keyword>
<evidence type="ECO:0000256" key="6">
    <source>
        <dbReference type="ARBA" id="ARBA00022475"/>
    </source>
</evidence>
<feature type="transmembrane region" description="Helical" evidence="25">
    <location>
        <begin position="837"/>
        <end position="855"/>
    </location>
</feature>
<keyword evidence="29" id="KW-1185">Reference proteome</keyword>
<protein>
    <recommendedName>
        <fullName evidence="22">NAD(P) transhydrogenase, mitochondrial</fullName>
        <ecNumber evidence="5">7.1.1.1</ecNumber>
    </recommendedName>
    <alternativeName>
        <fullName evidence="23">Nicotinamide nucleotide transhydrogenase</fullName>
    </alternativeName>
</protein>
<keyword evidence="7" id="KW-0997">Cell inner membrane</keyword>
<dbReference type="GO" id="GO:0050661">
    <property type="term" value="F:NADP binding"/>
    <property type="evidence" value="ECO:0007669"/>
    <property type="project" value="TreeGrafter"/>
</dbReference>
<feature type="transmembrane region" description="Helical" evidence="25">
    <location>
        <begin position="807"/>
        <end position="825"/>
    </location>
</feature>
<feature type="transmembrane region" description="Helical" evidence="25">
    <location>
        <begin position="710"/>
        <end position="730"/>
    </location>
</feature>
<evidence type="ECO:0000313" key="28">
    <source>
        <dbReference type="EMBL" id="KAK3213780.1"/>
    </source>
</evidence>
<feature type="domain" description="Alanine dehydrogenase/pyridine nucleotide transhydrogenase NAD(H)-binding" evidence="26">
    <location>
        <begin position="222"/>
        <end position="386"/>
    </location>
</feature>
<dbReference type="Pfam" id="PF01262">
    <property type="entry name" value="AlaDh_PNT_C"/>
    <property type="match status" value="1"/>
</dbReference>
<dbReference type="SMART" id="SM01002">
    <property type="entry name" value="AlaDh_PNT_C"/>
    <property type="match status" value="1"/>
</dbReference>
<feature type="transmembrane region" description="Helical" evidence="25">
    <location>
        <begin position="629"/>
        <end position="647"/>
    </location>
</feature>
<dbReference type="GO" id="GO:0005886">
    <property type="term" value="C:plasma membrane"/>
    <property type="evidence" value="ECO:0007669"/>
    <property type="project" value="UniProtKB-SubCell"/>
</dbReference>
<evidence type="ECO:0000256" key="24">
    <source>
        <dbReference type="SAM" id="MobiDB-lite"/>
    </source>
</evidence>
<dbReference type="FunFam" id="3.40.50.720:FF:000028">
    <property type="entry name" value="NAD(P) transhydrogenase subunit alpha"/>
    <property type="match status" value="1"/>
</dbReference>
<feature type="compositionally biased region" description="Pro residues" evidence="24">
    <location>
        <begin position="445"/>
        <end position="459"/>
    </location>
</feature>
<evidence type="ECO:0000256" key="1">
    <source>
        <dbReference type="ARBA" id="ARBA00004292"/>
    </source>
</evidence>
<dbReference type="InterPro" id="IPR008142">
    <property type="entry name" value="AlaDH/PNT_CS1"/>
</dbReference>
<feature type="transmembrane region" description="Helical" evidence="25">
    <location>
        <begin position="603"/>
        <end position="623"/>
    </location>
</feature>
<sequence>MNPPSCLAACRLFVRPLNKFASTVVFRPTARPSSTVPSPPRTLSLCNNARPPTPVAVARYTSVASHPHDEYVPTSPPSTAGPYESLTIGIPKESYPGERRVAMTPANVKLLLKKGFTRVLVEKGAGLEAQFTDQAYEHAGAQTVDRSAVFSNSDILLKVRALNIHGPDTEVDAIREGATVISFLYPNQNRPVVDRLASRNATSFAMDMVPRISRAQAVLEASNHFGRFLTGQVTAAGKIPPCKVLVIGAGVAGLSAIATARRMGAIVRGFDTRSAAREQVQSLGAEFIEVEFHEDGSGAGGYAKEMSKEFIEAEMKLFHEQCREVDIVITTALIPGKPAPTLITKPMLGAMKPGSVVVDLAAEAGGNCEATVPGKLAKFQGVTVIGYTDLPSRLPTQSSTLYSNNITKFLLSLVPRDKKERHYDVDLTDEVTRGAIVTYNGNVLPPAPRPAPPPAPPAKGGPLSDQTSKIVHLTPWQSQSREVAGVSAAMTTAVALGKYTGPLFMSNAFTFALASLIGYRVVWGVAPALHSPLMSVTNAISGMVGIGGLFVMGGGFLPETIPQTLGALSVLLAFVNISGGFVITKRMLDMFRRPTDPAEYPWLYAVPAVLFGGGYVAAASTGLSGLVQAGYLVSSILCVTSLSGLASQVTARRGNLFGVLGVFAGILASLAAVGFAPDVLAQFTGLATVGTVAGLVIGRRITPTSLPQTVAALHSVVGLAAVLTSIGSVLGHTADISTLHMVSAYLGVLIGGVTFTGSIVAFLKLAAKMTSKPLILPGRHLINASLLGANAATMGTFLAYAPGAPLIGAACLIGNAALSFIKGYTTTAAIGGADMPVVITVLNAYSGFALVAEGFMLDNPLLTTVGALIGVSGSILSYIMCVAMNRSLTNVLFGGIAATPQAQAKIEGEVSKTTAEATAEALAEAESVIIVVGYGMAVAKAQYAISDFVKYLRGKGVGVRFAIHPVAGRMPGQCNVLLAEASVPYDIVLEMDEINDDFGDTDVTLVIGANDTVNPIALESGSAIAGMPVLHAWKSKQVVIMKRGLASGYADVPNPMFYMPNTKMLFGDANDSCNGHYQTRIGGKALTRYAQPDAHFLAFVEWIMWKITSAYIHELILLDVEKPSLKVLNKQITSTILSSPNCAEFMQKHKSAEVKEQIQEIRVHWSESGRDRKVWPEYTVVTEDNFPAILEVLKASNAKDVLEIKVGKVE</sequence>
<dbReference type="FunFam" id="3.40.50.1220:FF:000002">
    <property type="entry name" value="NAD(P) transhydrogenase subunit beta"/>
    <property type="match status" value="1"/>
</dbReference>
<evidence type="ECO:0000256" key="16">
    <source>
        <dbReference type="ARBA" id="ARBA00023027"/>
    </source>
</evidence>
<evidence type="ECO:0000256" key="14">
    <source>
        <dbReference type="ARBA" id="ARBA00022989"/>
    </source>
</evidence>
<name>A0AAN6M1Z1_9PLEO</name>
<dbReference type="PROSITE" id="PS00836">
    <property type="entry name" value="ALADH_PNT_1"/>
    <property type="match status" value="1"/>
</dbReference>
<dbReference type="GO" id="GO:0005743">
    <property type="term" value="C:mitochondrial inner membrane"/>
    <property type="evidence" value="ECO:0007669"/>
    <property type="project" value="UniProtKB-SubCell"/>
</dbReference>
<evidence type="ECO:0000256" key="20">
    <source>
        <dbReference type="ARBA" id="ARBA00054910"/>
    </source>
</evidence>
<evidence type="ECO:0000256" key="12">
    <source>
        <dbReference type="ARBA" id="ARBA00022946"/>
    </source>
</evidence>
<evidence type="ECO:0000259" key="26">
    <source>
        <dbReference type="SMART" id="SM01002"/>
    </source>
</evidence>
<dbReference type="EC" id="7.1.1.1" evidence="5"/>
<comment type="catalytic activity">
    <reaction evidence="19">
        <text>NAD(+) + NADPH + H(+)(in) = NADH + NADP(+) + H(+)(out)</text>
        <dbReference type="Rhea" id="RHEA:47992"/>
        <dbReference type="ChEBI" id="CHEBI:15378"/>
        <dbReference type="ChEBI" id="CHEBI:57540"/>
        <dbReference type="ChEBI" id="CHEBI:57783"/>
        <dbReference type="ChEBI" id="CHEBI:57945"/>
        <dbReference type="ChEBI" id="CHEBI:58349"/>
        <dbReference type="EC" id="7.1.1.1"/>
    </reaction>
</comment>
<evidence type="ECO:0000256" key="21">
    <source>
        <dbReference type="ARBA" id="ARBA00061558"/>
    </source>
</evidence>
<dbReference type="SUPFAM" id="SSF51735">
    <property type="entry name" value="NAD(P)-binding Rossmann-fold domains"/>
    <property type="match status" value="1"/>
</dbReference>
<evidence type="ECO:0000256" key="13">
    <source>
        <dbReference type="ARBA" id="ARBA00022967"/>
    </source>
</evidence>
<dbReference type="Gene3D" id="3.40.50.1220">
    <property type="entry name" value="TPP-binding domain"/>
    <property type="match status" value="1"/>
</dbReference>
<comment type="function">
    <text evidence="20">The transhydrogenation between NADH and NADP is coupled to respiration and ATP hydrolysis and functions as a proton pump across the membrane. May play a role in reactive oxygen species (ROS) detoxification in the adrenal gland.</text>
</comment>